<accession>B8IDJ7</accession>
<reference evidence="2 3" key="1">
    <citation type="submission" date="2009-01" db="EMBL/GenBank/DDBJ databases">
        <title>Complete sequence of chromosome of Methylobacterium nodulans ORS 2060.</title>
        <authorList>
            <consortium name="US DOE Joint Genome Institute"/>
            <person name="Lucas S."/>
            <person name="Copeland A."/>
            <person name="Lapidus A."/>
            <person name="Glavina del Rio T."/>
            <person name="Dalin E."/>
            <person name="Tice H."/>
            <person name="Bruce D."/>
            <person name="Goodwin L."/>
            <person name="Pitluck S."/>
            <person name="Sims D."/>
            <person name="Brettin T."/>
            <person name="Detter J.C."/>
            <person name="Han C."/>
            <person name="Larimer F."/>
            <person name="Land M."/>
            <person name="Hauser L."/>
            <person name="Kyrpides N."/>
            <person name="Ivanova N."/>
            <person name="Marx C.J."/>
            <person name="Richardson P."/>
        </authorList>
    </citation>
    <scope>NUCLEOTIDE SEQUENCE [LARGE SCALE GENOMIC DNA]</scope>
    <source>
        <strain evidence="3">LMG 21967 / CNCM I-2342 / ORS 2060</strain>
    </source>
</reference>
<proteinExistence type="predicted"/>
<dbReference type="Gene3D" id="3.10.620.30">
    <property type="match status" value="1"/>
</dbReference>
<sequence length="295" mass="32891">MLRTYVFALPYDRDDPMKIRAGYSIAFDTLAPTPMVLMLSLHPSRAADLLTPETITVDPPVPARQFRDGFGNVCTRILAPAGRISLAADMIVRDSGLPDLQAPDARQLPVADLPDDVLPYLLGSRYCDTDKLGSFAWAQFGATPEGWARVQAIVDFVHRHIRFDYLQADATRSAFEAFEQRRGVCRDFAHLAIAFCRCMNIPARYCTGYLGDIGVPPLPDPMDFSAWFEAYLDGRWYTFDARHNRPRIGRILMARGRDATDVALTTSFGQAQLAAFEVHTDEVSEDKARGLVRAA</sequence>
<dbReference type="STRING" id="460265.Mnod_6594"/>
<dbReference type="Proteomes" id="UP000008207">
    <property type="component" value="Chromosome"/>
</dbReference>
<organism evidence="2 3">
    <name type="scientific">Methylobacterium nodulans (strain LMG 21967 / CNCM I-2342 / ORS 2060)</name>
    <dbReference type="NCBI Taxonomy" id="460265"/>
    <lineage>
        <taxon>Bacteria</taxon>
        <taxon>Pseudomonadati</taxon>
        <taxon>Pseudomonadota</taxon>
        <taxon>Alphaproteobacteria</taxon>
        <taxon>Hyphomicrobiales</taxon>
        <taxon>Methylobacteriaceae</taxon>
        <taxon>Methylobacterium</taxon>
    </lineage>
</organism>
<dbReference type="EMBL" id="CP001349">
    <property type="protein sequence ID" value="ACL61363.1"/>
    <property type="molecule type" value="Genomic_DNA"/>
</dbReference>
<dbReference type="InterPro" id="IPR038765">
    <property type="entry name" value="Papain-like_cys_pep_sf"/>
</dbReference>
<dbReference type="Pfam" id="PF01841">
    <property type="entry name" value="Transglut_core"/>
    <property type="match status" value="1"/>
</dbReference>
<dbReference type="KEGG" id="mno:Mnod_6594"/>
<evidence type="ECO:0000313" key="2">
    <source>
        <dbReference type="EMBL" id="ACL61363.1"/>
    </source>
</evidence>
<protein>
    <submittedName>
        <fullName evidence="2">Transglutaminase domain protein</fullName>
    </submittedName>
</protein>
<evidence type="ECO:0000259" key="1">
    <source>
        <dbReference type="SMART" id="SM00460"/>
    </source>
</evidence>
<dbReference type="InterPro" id="IPR002931">
    <property type="entry name" value="Transglutaminase-like"/>
</dbReference>
<dbReference type="PANTHER" id="PTHR33490">
    <property type="entry name" value="BLR5614 PROTEIN-RELATED"/>
    <property type="match status" value="1"/>
</dbReference>
<gene>
    <name evidence="2" type="ordered locus">Mnod_6594</name>
</gene>
<feature type="domain" description="Transglutaminase-like" evidence="1">
    <location>
        <begin position="177"/>
        <end position="243"/>
    </location>
</feature>
<dbReference type="PANTHER" id="PTHR33490:SF12">
    <property type="entry name" value="BLL5557 PROTEIN"/>
    <property type="match status" value="1"/>
</dbReference>
<dbReference type="SMART" id="SM00460">
    <property type="entry name" value="TGc"/>
    <property type="match status" value="1"/>
</dbReference>
<name>B8IDJ7_METNO</name>
<keyword evidence="3" id="KW-1185">Reference proteome</keyword>
<dbReference type="Gene3D" id="2.60.40.2250">
    <property type="match status" value="1"/>
</dbReference>
<dbReference type="AlphaFoldDB" id="B8IDJ7"/>
<dbReference type="eggNOG" id="COG1305">
    <property type="taxonomic scope" value="Bacteria"/>
</dbReference>
<dbReference type="HOGENOM" id="CLU_064253_0_0_5"/>
<evidence type="ECO:0000313" key="3">
    <source>
        <dbReference type="Proteomes" id="UP000008207"/>
    </source>
</evidence>
<dbReference type="SUPFAM" id="SSF54001">
    <property type="entry name" value="Cysteine proteinases"/>
    <property type="match status" value="1"/>
</dbReference>